<dbReference type="OrthoDB" id="2425131at2759"/>
<organism evidence="3 4">
    <name type="scientific">Diversispora epigaea</name>
    <dbReference type="NCBI Taxonomy" id="1348612"/>
    <lineage>
        <taxon>Eukaryota</taxon>
        <taxon>Fungi</taxon>
        <taxon>Fungi incertae sedis</taxon>
        <taxon>Mucoromycota</taxon>
        <taxon>Glomeromycotina</taxon>
        <taxon>Glomeromycetes</taxon>
        <taxon>Diversisporales</taxon>
        <taxon>Diversisporaceae</taxon>
        <taxon>Diversispora</taxon>
    </lineage>
</organism>
<sequence length="498" mass="57428">MKVELEPQKMKRKYFSVSKCTNTSCYHNGIGTTKDLGSCYHNGIGTTKDEEKAFLWYLKSAEGGNITGQCSLGYCYDNGIGTIKDEEKAFQWYLKSAEGGNLLGQDNLGSCYQYGIGTTKDEEKAFQWYLKSAEGGDHGGQFNLGSCYDNGIGTTKDKEKAFQWYLKSAEGGDNNGQCNLGYCYQYGMGTTKDEEKAFQWYLKSAEGRNHMGQNNIGYCYQYGIGTAKDFCEMPKWTSGNNEIDKIIQMTQSDNNAKEWEIWRWINYSKFKNIKYLAKGGFGTIWKAEWIDMPEELFEFYKSNQIAFKKLKNSQEISSEFLKELIANFQCRNKYILPIFGITQDPMTKEYADSQMKFHHLEHMGYCHILHLKAYDSELAADIFNGLRPKINRDTPQCWVELMKKCWHKDPAKRPNAEMIFYTLEKWIDEMSKEKTEHLLVFLNANEKMKDEDFELSSAETTHSEAYLISHLLPSLLHIQPSSILGFDINKLNFNFNDN</sequence>
<name>A0A397JX68_9GLOM</name>
<proteinExistence type="inferred from homology"/>
<dbReference type="AlphaFoldDB" id="A0A397JX68"/>
<dbReference type="InterPro" id="IPR011990">
    <property type="entry name" value="TPR-like_helical_dom_sf"/>
</dbReference>
<dbReference type="Proteomes" id="UP000266861">
    <property type="component" value="Unassembled WGS sequence"/>
</dbReference>
<dbReference type="Gene3D" id="3.30.200.20">
    <property type="entry name" value="Phosphorylase Kinase, domain 1"/>
    <property type="match status" value="1"/>
</dbReference>
<dbReference type="InterPro" id="IPR006597">
    <property type="entry name" value="Sel1-like"/>
</dbReference>
<dbReference type="Pfam" id="PF08238">
    <property type="entry name" value="Sel1"/>
    <property type="match status" value="6"/>
</dbReference>
<feature type="domain" description="Tyrosine-protein kinase catalytic" evidence="2">
    <location>
        <begin position="270"/>
        <end position="426"/>
    </location>
</feature>
<comment type="similarity">
    <text evidence="1">Belongs to the sel-1 family.</text>
</comment>
<evidence type="ECO:0000313" key="4">
    <source>
        <dbReference type="Proteomes" id="UP000266861"/>
    </source>
</evidence>
<comment type="caution">
    <text evidence="3">The sequence shown here is derived from an EMBL/GenBank/DDBJ whole genome shotgun (WGS) entry which is preliminary data.</text>
</comment>
<evidence type="ECO:0000313" key="3">
    <source>
        <dbReference type="EMBL" id="RHZ89443.1"/>
    </source>
</evidence>
<evidence type="ECO:0000259" key="2">
    <source>
        <dbReference type="SMART" id="SM00219"/>
    </source>
</evidence>
<reference evidence="3 4" key="1">
    <citation type="submission" date="2018-08" db="EMBL/GenBank/DDBJ databases">
        <title>Genome and evolution of the arbuscular mycorrhizal fungus Diversispora epigaea (formerly Glomus versiforme) and its bacterial endosymbionts.</title>
        <authorList>
            <person name="Sun X."/>
            <person name="Fei Z."/>
            <person name="Harrison M."/>
        </authorList>
    </citation>
    <scope>NUCLEOTIDE SEQUENCE [LARGE SCALE GENOMIC DNA]</scope>
    <source>
        <strain evidence="3 4">IT104</strain>
    </source>
</reference>
<dbReference type="SUPFAM" id="SSF56112">
    <property type="entry name" value="Protein kinase-like (PK-like)"/>
    <property type="match status" value="1"/>
</dbReference>
<evidence type="ECO:0000256" key="1">
    <source>
        <dbReference type="ARBA" id="ARBA00038101"/>
    </source>
</evidence>
<gene>
    <name evidence="3" type="ORF">Glove_14g12</name>
</gene>
<keyword evidence="4" id="KW-1185">Reference proteome</keyword>
<accession>A0A397JX68</accession>
<dbReference type="STRING" id="1348612.A0A397JX68"/>
<dbReference type="InterPro" id="IPR050767">
    <property type="entry name" value="Sel1_AlgK"/>
</dbReference>
<dbReference type="Gene3D" id="1.10.510.10">
    <property type="entry name" value="Transferase(Phosphotransferase) domain 1"/>
    <property type="match status" value="1"/>
</dbReference>
<dbReference type="InterPro" id="IPR011009">
    <property type="entry name" value="Kinase-like_dom_sf"/>
</dbReference>
<dbReference type="EMBL" id="PQFF01000012">
    <property type="protein sequence ID" value="RHZ89443.1"/>
    <property type="molecule type" value="Genomic_DNA"/>
</dbReference>
<dbReference type="SMART" id="SM00671">
    <property type="entry name" value="SEL1"/>
    <property type="match status" value="5"/>
</dbReference>
<dbReference type="InterPro" id="IPR020635">
    <property type="entry name" value="Tyr_kinase_cat_dom"/>
</dbReference>
<dbReference type="SUPFAM" id="SSF81901">
    <property type="entry name" value="HCP-like"/>
    <property type="match status" value="1"/>
</dbReference>
<protein>
    <recommendedName>
        <fullName evidence="2">Tyrosine-protein kinase catalytic domain-containing protein</fullName>
    </recommendedName>
</protein>
<dbReference type="PANTHER" id="PTHR11102">
    <property type="entry name" value="SEL-1-LIKE PROTEIN"/>
    <property type="match status" value="1"/>
</dbReference>
<dbReference type="GO" id="GO:0004713">
    <property type="term" value="F:protein tyrosine kinase activity"/>
    <property type="evidence" value="ECO:0007669"/>
    <property type="project" value="InterPro"/>
</dbReference>
<dbReference type="PANTHER" id="PTHR11102:SF160">
    <property type="entry name" value="ERAD-ASSOCIATED E3 UBIQUITIN-PROTEIN LIGASE COMPONENT HRD3"/>
    <property type="match status" value="1"/>
</dbReference>
<dbReference type="SMART" id="SM00219">
    <property type="entry name" value="TyrKc"/>
    <property type="match status" value="1"/>
</dbReference>
<dbReference type="Gene3D" id="1.25.40.10">
    <property type="entry name" value="Tetratricopeptide repeat domain"/>
    <property type="match status" value="1"/>
</dbReference>